<dbReference type="Proteomes" id="UP001163223">
    <property type="component" value="Chromosome"/>
</dbReference>
<reference evidence="1" key="1">
    <citation type="submission" date="2022-11" db="EMBL/GenBank/DDBJ databases">
        <title>beta-Carotene-producing bacterium, Jeongeuplla avenae sp. nov., alleviates the salt stress of Arabidopsis seedlings.</title>
        <authorList>
            <person name="Jiang L."/>
            <person name="Lee J."/>
        </authorList>
    </citation>
    <scope>NUCLEOTIDE SEQUENCE</scope>
    <source>
        <strain evidence="1">DY_R2A_6</strain>
    </source>
</reference>
<dbReference type="EMBL" id="CP113520">
    <property type="protein sequence ID" value="WAJ28923.1"/>
    <property type="molecule type" value="Genomic_DNA"/>
</dbReference>
<evidence type="ECO:0000313" key="2">
    <source>
        <dbReference type="Proteomes" id="UP001163223"/>
    </source>
</evidence>
<sequence length="47" mass="5428">MSAEEIAIVTELFLIYEETQDDPSERARRLADWHAMNDPDPASDHLQ</sequence>
<name>A0ACD4NQA9_9HYPH</name>
<proteinExistence type="predicted"/>
<protein>
    <submittedName>
        <fullName evidence="1">Uncharacterized protein</fullName>
    </submittedName>
</protein>
<accession>A0ACD4NQA9</accession>
<keyword evidence="2" id="KW-1185">Reference proteome</keyword>
<gene>
    <name evidence="1" type="ORF">OXU80_01320</name>
</gene>
<organism evidence="1 2">
    <name type="scientific">Antarcticirhabdus aurantiaca</name>
    <dbReference type="NCBI Taxonomy" id="2606717"/>
    <lineage>
        <taxon>Bacteria</taxon>
        <taxon>Pseudomonadati</taxon>
        <taxon>Pseudomonadota</taxon>
        <taxon>Alphaproteobacteria</taxon>
        <taxon>Hyphomicrobiales</taxon>
        <taxon>Aurantimonadaceae</taxon>
        <taxon>Antarcticirhabdus</taxon>
    </lineage>
</organism>
<evidence type="ECO:0000313" key="1">
    <source>
        <dbReference type="EMBL" id="WAJ28923.1"/>
    </source>
</evidence>